<comment type="caution">
    <text evidence="1">The sequence shown here is derived from an EMBL/GenBank/DDBJ whole genome shotgun (WGS) entry which is preliminary data.</text>
</comment>
<gene>
    <name evidence="1" type="ORF">L2E82_39773</name>
</gene>
<reference evidence="1 2" key="2">
    <citation type="journal article" date="2022" name="Mol. Ecol. Resour.">
        <title>The genomes of chicory, endive, great burdock and yacon provide insights into Asteraceae paleo-polyploidization history and plant inulin production.</title>
        <authorList>
            <person name="Fan W."/>
            <person name="Wang S."/>
            <person name="Wang H."/>
            <person name="Wang A."/>
            <person name="Jiang F."/>
            <person name="Liu H."/>
            <person name="Zhao H."/>
            <person name="Xu D."/>
            <person name="Zhang Y."/>
        </authorList>
    </citation>
    <scope>NUCLEOTIDE SEQUENCE [LARGE SCALE GENOMIC DNA]</scope>
    <source>
        <strain evidence="2">cv. Punajuju</strain>
        <tissue evidence="1">Leaves</tissue>
    </source>
</reference>
<dbReference type="EMBL" id="CM042015">
    <property type="protein sequence ID" value="KAI3710000.1"/>
    <property type="molecule type" value="Genomic_DNA"/>
</dbReference>
<dbReference type="Proteomes" id="UP001055811">
    <property type="component" value="Linkage Group LG07"/>
</dbReference>
<proteinExistence type="predicted"/>
<accession>A0ACB9AJ82</accession>
<evidence type="ECO:0000313" key="1">
    <source>
        <dbReference type="EMBL" id="KAI3710000.1"/>
    </source>
</evidence>
<evidence type="ECO:0000313" key="2">
    <source>
        <dbReference type="Proteomes" id="UP001055811"/>
    </source>
</evidence>
<keyword evidence="2" id="KW-1185">Reference proteome</keyword>
<organism evidence="1 2">
    <name type="scientific">Cichorium intybus</name>
    <name type="common">Chicory</name>
    <dbReference type="NCBI Taxonomy" id="13427"/>
    <lineage>
        <taxon>Eukaryota</taxon>
        <taxon>Viridiplantae</taxon>
        <taxon>Streptophyta</taxon>
        <taxon>Embryophyta</taxon>
        <taxon>Tracheophyta</taxon>
        <taxon>Spermatophyta</taxon>
        <taxon>Magnoliopsida</taxon>
        <taxon>eudicotyledons</taxon>
        <taxon>Gunneridae</taxon>
        <taxon>Pentapetalae</taxon>
        <taxon>asterids</taxon>
        <taxon>campanulids</taxon>
        <taxon>Asterales</taxon>
        <taxon>Asteraceae</taxon>
        <taxon>Cichorioideae</taxon>
        <taxon>Cichorieae</taxon>
        <taxon>Cichoriinae</taxon>
        <taxon>Cichorium</taxon>
    </lineage>
</organism>
<name>A0ACB9AJ82_CICIN</name>
<reference evidence="2" key="1">
    <citation type="journal article" date="2022" name="Mol. Ecol. Resour.">
        <title>The genomes of chicory, endive, great burdock and yacon provide insights into Asteraceae palaeo-polyploidization history and plant inulin production.</title>
        <authorList>
            <person name="Fan W."/>
            <person name="Wang S."/>
            <person name="Wang H."/>
            <person name="Wang A."/>
            <person name="Jiang F."/>
            <person name="Liu H."/>
            <person name="Zhao H."/>
            <person name="Xu D."/>
            <person name="Zhang Y."/>
        </authorList>
    </citation>
    <scope>NUCLEOTIDE SEQUENCE [LARGE SCALE GENOMIC DNA]</scope>
    <source>
        <strain evidence="2">cv. Punajuju</strain>
    </source>
</reference>
<protein>
    <submittedName>
        <fullName evidence="1">Uncharacterized protein</fullName>
    </submittedName>
</protein>
<sequence>MMGSALNYVALRLLGEGRDDNDGAVTRGRNWILDNGGAIGTPSWGKIYLSVLGVYEWEGCNPLPPEFWVFPKTFPFHPAKMWCFCRTAYMPMSYLYGKRFHGPITDIIVQLRQEIYPIPYDEINWNRQRHNCCKEDLFYPHSTIQDLLWDGLQYISEPVFKYWPFNKIRERALKRTIELIRHSAEESRYITMASVEKLWDCTFAIQAIIASNMVEEYGESLKKAHFFVKESQIKSNPAGDLNAMFRQFTKGSWTFVHQDHGWSVSDCTAEALKCLLLLSEIPVEISGEQVDNERLYDAVEFLLHLQSHTSGGFAIWERPVPQPYLEAERDPTPLHKAAKLLINAQIDDGNFPQQDFTGASLRNCMLHFALYRNVFPLLALGEYRRRLWAK</sequence>